<evidence type="ECO:0000313" key="3">
    <source>
        <dbReference type="EMBL" id="RMX44178.1"/>
    </source>
</evidence>
<dbReference type="PANTHER" id="PTHR23349:SF68">
    <property type="entry name" value="FI14601P"/>
    <property type="match status" value="1"/>
</dbReference>
<comment type="caution">
    <text evidence="3">The sequence shown here is derived from an EMBL/GenBank/DDBJ whole genome shotgun (WGS) entry which is preliminary data.</text>
</comment>
<dbReference type="PANTHER" id="PTHR23349">
    <property type="entry name" value="BASIC HELIX-LOOP-HELIX TRANSCRIPTION FACTOR, TWIST"/>
    <property type="match status" value="1"/>
</dbReference>
<dbReference type="InterPro" id="IPR011598">
    <property type="entry name" value="bHLH_dom"/>
</dbReference>
<feature type="region of interest" description="Disordered" evidence="1">
    <location>
        <begin position="315"/>
        <end position="362"/>
    </location>
</feature>
<organism evidence="3 4">
    <name type="scientific">Pocillopora damicornis</name>
    <name type="common">Cauliflower coral</name>
    <name type="synonym">Millepora damicornis</name>
    <dbReference type="NCBI Taxonomy" id="46731"/>
    <lineage>
        <taxon>Eukaryota</taxon>
        <taxon>Metazoa</taxon>
        <taxon>Cnidaria</taxon>
        <taxon>Anthozoa</taxon>
        <taxon>Hexacorallia</taxon>
        <taxon>Scleractinia</taxon>
        <taxon>Astrocoeniina</taxon>
        <taxon>Pocilloporidae</taxon>
        <taxon>Pocillopora</taxon>
    </lineage>
</organism>
<accession>A0A3M6TSC0</accession>
<feature type="compositionally biased region" description="Basic and acidic residues" evidence="1">
    <location>
        <begin position="327"/>
        <end position="342"/>
    </location>
</feature>
<dbReference type="GO" id="GO:0000981">
    <property type="term" value="F:DNA-binding transcription factor activity, RNA polymerase II-specific"/>
    <property type="evidence" value="ECO:0007669"/>
    <property type="project" value="TreeGrafter"/>
</dbReference>
<dbReference type="Pfam" id="PF00010">
    <property type="entry name" value="HLH"/>
    <property type="match status" value="1"/>
</dbReference>
<dbReference type="EMBL" id="RCHS01003049">
    <property type="protein sequence ID" value="RMX44178.1"/>
    <property type="molecule type" value="Genomic_DNA"/>
</dbReference>
<dbReference type="InterPro" id="IPR036638">
    <property type="entry name" value="HLH_DNA-bd_sf"/>
</dbReference>
<gene>
    <name evidence="3" type="ORF">pdam_00002519</name>
</gene>
<feature type="compositionally biased region" description="Basic residues" evidence="1">
    <location>
        <begin position="1"/>
        <end position="11"/>
    </location>
</feature>
<dbReference type="PROSITE" id="PS50888">
    <property type="entry name" value="BHLH"/>
    <property type="match status" value="1"/>
</dbReference>
<feature type="compositionally biased region" description="Basic and acidic residues" evidence="1">
    <location>
        <begin position="245"/>
        <end position="284"/>
    </location>
</feature>
<dbReference type="GO" id="GO:0046983">
    <property type="term" value="F:protein dimerization activity"/>
    <property type="evidence" value="ECO:0007669"/>
    <property type="project" value="InterPro"/>
</dbReference>
<evidence type="ECO:0000256" key="1">
    <source>
        <dbReference type="SAM" id="MobiDB-lite"/>
    </source>
</evidence>
<evidence type="ECO:0000259" key="2">
    <source>
        <dbReference type="PROSITE" id="PS50888"/>
    </source>
</evidence>
<sequence length="466" mass="53589">MPRSFLVKRRKSADANSTLDSDVTEKTRDPSNSSEEKEKFVPSCQTTQFHPQHFPYNTLGRKHHWDHTNAACLLNRPGTFPETPEAWVKCASECVNTHCCGYFHGKLGEPSSCLCCLTSQKFLTNVTQLQVPLWHRNMNYDSGCNGIFSHQFGPFSSKPLSCPVERLDVHIIEENDKVDDNLTSVHVGNCSTMFGVRLENNPKFVKTEEVEVFPNAALKEDKDEIRKELPTKKIKLTPVKSNDMLTKEDSKKSLNHEHKTGMDSTTEKTKLDDSPPREKIKQESPESETIVCGDVLLSQRKTNKYEEFEQTCQEKDGLTNHKKHKKQSAEVKRKASNHEAKKIPQTKSKKGSRDSNTKPYNTRVVTSRRPRTYSNDFVLAEEEEDWKQGKEDYQMKGRQRTKLNRLLANEHERRRVAQLNSAYQDLRQLIPGYQCDTKLPKIKILKYAINYIAHLDDILADDFTRS</sequence>
<dbReference type="CDD" id="cd11390">
    <property type="entry name" value="bHLH_TS"/>
    <property type="match status" value="1"/>
</dbReference>
<feature type="domain" description="BHLH" evidence="2">
    <location>
        <begin position="403"/>
        <end position="455"/>
    </location>
</feature>
<feature type="region of interest" description="Disordered" evidence="1">
    <location>
        <begin position="236"/>
        <end position="294"/>
    </location>
</feature>
<name>A0A3M6TSC0_POCDA</name>
<proteinExistence type="predicted"/>
<feature type="compositionally biased region" description="Basic and acidic residues" evidence="1">
    <location>
        <begin position="23"/>
        <end position="40"/>
    </location>
</feature>
<dbReference type="InterPro" id="IPR050283">
    <property type="entry name" value="E-box_TF_Regulators"/>
</dbReference>
<dbReference type="GO" id="GO:0000977">
    <property type="term" value="F:RNA polymerase II transcription regulatory region sequence-specific DNA binding"/>
    <property type="evidence" value="ECO:0007669"/>
    <property type="project" value="TreeGrafter"/>
</dbReference>
<keyword evidence="4" id="KW-1185">Reference proteome</keyword>
<feature type="region of interest" description="Disordered" evidence="1">
    <location>
        <begin position="1"/>
        <end position="41"/>
    </location>
</feature>
<dbReference type="GO" id="GO:0032502">
    <property type="term" value="P:developmental process"/>
    <property type="evidence" value="ECO:0007669"/>
    <property type="project" value="TreeGrafter"/>
</dbReference>
<dbReference type="Gene3D" id="4.10.280.10">
    <property type="entry name" value="Helix-loop-helix DNA-binding domain"/>
    <property type="match status" value="1"/>
</dbReference>
<reference evidence="3 4" key="1">
    <citation type="journal article" date="2018" name="Sci. Rep.">
        <title>Comparative analysis of the Pocillopora damicornis genome highlights role of immune system in coral evolution.</title>
        <authorList>
            <person name="Cunning R."/>
            <person name="Bay R.A."/>
            <person name="Gillette P."/>
            <person name="Baker A.C."/>
            <person name="Traylor-Knowles N."/>
        </authorList>
    </citation>
    <scope>NUCLEOTIDE SEQUENCE [LARGE SCALE GENOMIC DNA]</scope>
    <source>
        <strain evidence="3">RSMAS</strain>
        <tissue evidence="3">Whole animal</tissue>
    </source>
</reference>
<dbReference type="Proteomes" id="UP000275408">
    <property type="component" value="Unassembled WGS sequence"/>
</dbReference>
<dbReference type="SUPFAM" id="SSF47459">
    <property type="entry name" value="HLH, helix-loop-helix DNA-binding domain"/>
    <property type="match status" value="1"/>
</dbReference>
<protein>
    <recommendedName>
        <fullName evidence="2">BHLH domain-containing protein</fullName>
    </recommendedName>
</protein>
<dbReference type="SMART" id="SM00353">
    <property type="entry name" value="HLH"/>
    <property type="match status" value="1"/>
</dbReference>
<dbReference type="AlphaFoldDB" id="A0A3M6TSC0"/>
<dbReference type="STRING" id="46731.A0A3M6TSC0"/>
<evidence type="ECO:0000313" key="4">
    <source>
        <dbReference type="Proteomes" id="UP000275408"/>
    </source>
</evidence>
<dbReference type="OrthoDB" id="5969565at2759"/>